<name>A0ABX1ZHP9_9BACL</name>
<dbReference type="PANTHER" id="PTHR37326:SF1">
    <property type="entry name" value="BLL3975 PROTEIN"/>
    <property type="match status" value="1"/>
</dbReference>
<evidence type="ECO:0000256" key="3">
    <source>
        <dbReference type="ARBA" id="ARBA00022801"/>
    </source>
</evidence>
<reference evidence="6 7" key="1">
    <citation type="submission" date="2019-10" db="EMBL/GenBank/DDBJ databases">
        <title>Description of Paenibacillus pedi sp. nov.</title>
        <authorList>
            <person name="Carlier A."/>
            <person name="Qi S."/>
        </authorList>
    </citation>
    <scope>NUCLEOTIDE SEQUENCE [LARGE SCALE GENOMIC DNA]</scope>
    <source>
        <strain evidence="6 7">LMG 31457</strain>
    </source>
</reference>
<organism evidence="6 7">
    <name type="scientific">Paenibacillus planticolens</name>
    <dbReference type="NCBI Taxonomy" id="2654976"/>
    <lineage>
        <taxon>Bacteria</taxon>
        <taxon>Bacillati</taxon>
        <taxon>Bacillota</taxon>
        <taxon>Bacilli</taxon>
        <taxon>Bacillales</taxon>
        <taxon>Paenibacillaceae</taxon>
        <taxon>Paenibacillus</taxon>
    </lineage>
</organism>
<keyword evidence="3" id="KW-0378">Hydrolase</keyword>
<gene>
    <name evidence="6" type="ORF">GC097_00875</name>
</gene>
<dbReference type="Proteomes" id="UP000618579">
    <property type="component" value="Unassembled WGS sequence"/>
</dbReference>
<dbReference type="RefSeq" id="WP_171681465.1">
    <property type="nucleotide sequence ID" value="NZ_WHNZ01000007.1"/>
</dbReference>
<keyword evidence="4" id="KW-0862">Zinc</keyword>
<dbReference type="EMBL" id="WHNZ01000007">
    <property type="protein sequence ID" value="NOU98579.1"/>
    <property type="molecule type" value="Genomic_DNA"/>
</dbReference>
<evidence type="ECO:0000313" key="7">
    <source>
        <dbReference type="Proteomes" id="UP000618579"/>
    </source>
</evidence>
<evidence type="ECO:0000256" key="2">
    <source>
        <dbReference type="ARBA" id="ARBA00022723"/>
    </source>
</evidence>
<dbReference type="InterPro" id="IPR055438">
    <property type="entry name" value="AstE_AspA_cat"/>
</dbReference>
<evidence type="ECO:0000256" key="1">
    <source>
        <dbReference type="ARBA" id="ARBA00001947"/>
    </source>
</evidence>
<evidence type="ECO:0000256" key="4">
    <source>
        <dbReference type="ARBA" id="ARBA00022833"/>
    </source>
</evidence>
<accession>A0ABX1ZHP9</accession>
<evidence type="ECO:0000259" key="5">
    <source>
        <dbReference type="Pfam" id="PF24827"/>
    </source>
</evidence>
<comment type="caution">
    <text evidence="6">The sequence shown here is derived from an EMBL/GenBank/DDBJ whole genome shotgun (WGS) entry which is preliminary data.</text>
</comment>
<keyword evidence="7" id="KW-1185">Reference proteome</keyword>
<dbReference type="SUPFAM" id="SSF53187">
    <property type="entry name" value="Zn-dependent exopeptidases"/>
    <property type="match status" value="1"/>
</dbReference>
<protein>
    <submittedName>
        <fullName evidence="6">Deacylase</fullName>
    </submittedName>
</protein>
<dbReference type="Gene3D" id="3.40.630.10">
    <property type="entry name" value="Zn peptidases"/>
    <property type="match status" value="1"/>
</dbReference>
<dbReference type="InterPro" id="IPR053138">
    <property type="entry name" value="N-alpha-Ac-DABA_deacetylase"/>
</dbReference>
<feature type="domain" description="Succinylglutamate desuccinylase/Aspartoacylase catalytic" evidence="5">
    <location>
        <begin position="27"/>
        <end position="130"/>
    </location>
</feature>
<keyword evidence="2" id="KW-0479">Metal-binding</keyword>
<comment type="cofactor">
    <cofactor evidence="1">
        <name>Zn(2+)</name>
        <dbReference type="ChEBI" id="CHEBI:29105"/>
    </cofactor>
</comment>
<proteinExistence type="predicted"/>
<sequence length="226" mass="25585">MNIKKHLLAKATRFETPFYVVSGSSKGQTMMITAGVHGKEIASIRAANKLVRLLKENRLQIKRGTLVIVPIVNRQAYKRRIRGIPDLNRTFPRKWKDSARHPLSASLFQLAKQFQPSWYVDLHEANGLSQLNPKALGQTLIANPNSTAIPTIKRVASHLNQSIVQKSRKFKVRLRKLPGSGRHAAYRLLKAKAVTAETCWSLPMVTRVKFQMKILEFILAEANMIK</sequence>
<dbReference type="PANTHER" id="PTHR37326">
    <property type="entry name" value="BLL3975 PROTEIN"/>
    <property type="match status" value="1"/>
</dbReference>
<dbReference type="Pfam" id="PF24827">
    <property type="entry name" value="AstE_AspA_cat"/>
    <property type="match status" value="1"/>
</dbReference>
<evidence type="ECO:0000313" key="6">
    <source>
        <dbReference type="EMBL" id="NOU98579.1"/>
    </source>
</evidence>